<dbReference type="EMBL" id="LAVV01013260">
    <property type="protein sequence ID" value="KNZ45816.1"/>
    <property type="molecule type" value="Genomic_DNA"/>
</dbReference>
<proteinExistence type="predicted"/>
<gene>
    <name evidence="1" type="ORF">VP01_778g5</name>
</gene>
<evidence type="ECO:0000313" key="2">
    <source>
        <dbReference type="Proteomes" id="UP000037035"/>
    </source>
</evidence>
<comment type="caution">
    <text evidence="1">The sequence shown here is derived from an EMBL/GenBank/DDBJ whole genome shotgun (WGS) entry which is preliminary data.</text>
</comment>
<protein>
    <submittedName>
        <fullName evidence="1">Putative signal peptide protein</fullName>
    </submittedName>
</protein>
<sequence length="70" mass="8257">MSIIVSLSFFFFSFPQEKYLFCFFLMCVCVKGEVSCRKERHDRLGRYHQQLWPRLINLQPCARGSSVGMS</sequence>
<evidence type="ECO:0000313" key="1">
    <source>
        <dbReference type="EMBL" id="KNZ45816.1"/>
    </source>
</evidence>
<dbReference type="Proteomes" id="UP000037035">
    <property type="component" value="Unassembled WGS sequence"/>
</dbReference>
<accession>A0A0L6UBB4</accession>
<keyword evidence="2" id="KW-1185">Reference proteome</keyword>
<dbReference type="AlphaFoldDB" id="A0A0L6UBB4"/>
<name>A0A0L6UBB4_9BASI</name>
<dbReference type="VEuPathDB" id="FungiDB:VP01_778g5"/>
<reference evidence="1 2" key="1">
    <citation type="submission" date="2015-08" db="EMBL/GenBank/DDBJ databases">
        <title>Next Generation Sequencing and Analysis of the Genome of Puccinia sorghi L Schw, the Causal Agent of Maize Common Rust.</title>
        <authorList>
            <person name="Rochi L."/>
            <person name="Burguener G."/>
            <person name="Darino M."/>
            <person name="Turjanski A."/>
            <person name="Kreff E."/>
            <person name="Dieguez M.J."/>
            <person name="Sacco F."/>
        </authorList>
    </citation>
    <scope>NUCLEOTIDE SEQUENCE [LARGE SCALE GENOMIC DNA]</scope>
    <source>
        <strain evidence="1 2">RO10H11247</strain>
    </source>
</reference>
<organism evidence="1 2">
    <name type="scientific">Puccinia sorghi</name>
    <dbReference type="NCBI Taxonomy" id="27349"/>
    <lineage>
        <taxon>Eukaryota</taxon>
        <taxon>Fungi</taxon>
        <taxon>Dikarya</taxon>
        <taxon>Basidiomycota</taxon>
        <taxon>Pucciniomycotina</taxon>
        <taxon>Pucciniomycetes</taxon>
        <taxon>Pucciniales</taxon>
        <taxon>Pucciniaceae</taxon>
        <taxon>Puccinia</taxon>
    </lineage>
</organism>